<reference evidence="1" key="1">
    <citation type="submission" date="2014-12" db="EMBL/GenBank/DDBJ databases">
        <title>Insight into the proteome of Arion vulgaris.</title>
        <authorList>
            <person name="Aradska J."/>
            <person name="Bulat T."/>
            <person name="Smidak R."/>
            <person name="Sarate P."/>
            <person name="Gangsoo J."/>
            <person name="Sialana F."/>
            <person name="Bilban M."/>
            <person name="Lubec G."/>
        </authorList>
    </citation>
    <scope>NUCLEOTIDE SEQUENCE</scope>
    <source>
        <tissue evidence="1">Skin</tissue>
    </source>
</reference>
<name>A0A0B6ZZA8_9EUPU</name>
<proteinExistence type="predicted"/>
<dbReference type="EMBL" id="HACG01026822">
    <property type="protein sequence ID" value="CEK73687.1"/>
    <property type="molecule type" value="Transcribed_RNA"/>
</dbReference>
<feature type="non-terminal residue" evidence="1">
    <location>
        <position position="1"/>
    </location>
</feature>
<organism evidence="1">
    <name type="scientific">Arion vulgaris</name>
    <dbReference type="NCBI Taxonomy" id="1028688"/>
    <lineage>
        <taxon>Eukaryota</taxon>
        <taxon>Metazoa</taxon>
        <taxon>Spiralia</taxon>
        <taxon>Lophotrochozoa</taxon>
        <taxon>Mollusca</taxon>
        <taxon>Gastropoda</taxon>
        <taxon>Heterobranchia</taxon>
        <taxon>Euthyneura</taxon>
        <taxon>Panpulmonata</taxon>
        <taxon>Eupulmonata</taxon>
        <taxon>Stylommatophora</taxon>
        <taxon>Helicina</taxon>
        <taxon>Arionoidea</taxon>
        <taxon>Arionidae</taxon>
        <taxon>Arion</taxon>
    </lineage>
</organism>
<dbReference type="AlphaFoldDB" id="A0A0B6ZZA8"/>
<evidence type="ECO:0000313" key="1">
    <source>
        <dbReference type="EMBL" id="CEK73687.1"/>
    </source>
</evidence>
<protein>
    <submittedName>
        <fullName evidence="1">Uncharacterized protein</fullName>
    </submittedName>
</protein>
<gene>
    <name evidence="1" type="primary">ORF87801</name>
</gene>
<accession>A0A0B6ZZA8</accession>
<sequence length="62" mass="6966">VNFEDGDCNAEGLEVTSCMGFDKTSHSYTCTRTMSSRKAAKPGIPKFQTYYPKMEISEMEES</sequence>